<sequence>MQAIIASTSRLADVALLRHALQLALQPADLSGLIVIADHGDRLAEGVQESRGGSWKIPELGPRSGHIPR</sequence>
<dbReference type="EMBL" id="BSDO01000005">
    <property type="protein sequence ID" value="GLI23645.1"/>
    <property type="molecule type" value="Genomic_DNA"/>
</dbReference>
<accession>A0A9W6CQ19</accession>
<evidence type="ECO:0000256" key="1">
    <source>
        <dbReference type="SAM" id="MobiDB-lite"/>
    </source>
</evidence>
<feature type="region of interest" description="Disordered" evidence="1">
    <location>
        <begin position="47"/>
        <end position="69"/>
    </location>
</feature>
<dbReference type="AlphaFoldDB" id="A0A9W6CQ19"/>
<proteinExistence type="predicted"/>
<evidence type="ECO:0000313" key="2">
    <source>
        <dbReference type="EMBL" id="GLI23645.1"/>
    </source>
</evidence>
<reference evidence="2" key="1">
    <citation type="submission" date="2022-12" db="EMBL/GenBank/DDBJ databases">
        <title>Reference genome sequencing for broad-spectrum identification of bacterial and archaeal isolates by mass spectrometry.</title>
        <authorList>
            <person name="Sekiguchi Y."/>
            <person name="Tourlousse D.M."/>
        </authorList>
    </citation>
    <scope>NUCLEOTIDE SEQUENCE</scope>
    <source>
        <strain evidence="2">301</strain>
    </source>
</reference>
<name>A0A9W6CQ19_XANFL</name>
<gene>
    <name evidence="2" type="ORF">XFLAVUS301_33190</name>
</gene>
<protein>
    <submittedName>
        <fullName evidence="2">Uncharacterized protein</fullName>
    </submittedName>
</protein>
<organism evidence="2 3">
    <name type="scientific">Xanthobacter flavus</name>
    <dbReference type="NCBI Taxonomy" id="281"/>
    <lineage>
        <taxon>Bacteria</taxon>
        <taxon>Pseudomonadati</taxon>
        <taxon>Pseudomonadota</taxon>
        <taxon>Alphaproteobacteria</taxon>
        <taxon>Hyphomicrobiales</taxon>
        <taxon>Xanthobacteraceae</taxon>
        <taxon>Xanthobacter</taxon>
    </lineage>
</organism>
<dbReference type="Proteomes" id="UP001144397">
    <property type="component" value="Unassembled WGS sequence"/>
</dbReference>
<evidence type="ECO:0000313" key="3">
    <source>
        <dbReference type="Proteomes" id="UP001144397"/>
    </source>
</evidence>
<comment type="caution">
    <text evidence="2">The sequence shown here is derived from an EMBL/GenBank/DDBJ whole genome shotgun (WGS) entry which is preliminary data.</text>
</comment>